<organism evidence="3 4">
    <name type="scientific">Novosphingobium ginsenosidimutans</name>
    <dbReference type="NCBI Taxonomy" id="1176536"/>
    <lineage>
        <taxon>Bacteria</taxon>
        <taxon>Pseudomonadati</taxon>
        <taxon>Pseudomonadota</taxon>
        <taxon>Alphaproteobacteria</taxon>
        <taxon>Sphingomonadales</taxon>
        <taxon>Sphingomonadaceae</taxon>
        <taxon>Novosphingobium</taxon>
    </lineage>
</organism>
<proteinExistence type="predicted"/>
<evidence type="ECO:0000313" key="4">
    <source>
        <dbReference type="Proteomes" id="UP000321172"/>
    </source>
</evidence>
<keyword evidence="4" id="KW-1185">Reference proteome</keyword>
<gene>
    <name evidence="3" type="ORF">FRF71_07655</name>
</gene>
<dbReference type="RefSeq" id="WP_147090051.1">
    <property type="nucleotide sequence ID" value="NZ_BAABJD010000001.1"/>
</dbReference>
<dbReference type="PROSITE" id="PS51257">
    <property type="entry name" value="PROKAR_LIPOPROTEIN"/>
    <property type="match status" value="1"/>
</dbReference>
<dbReference type="AlphaFoldDB" id="A0A5B8S3F6"/>
<name>A0A5B8S3F6_9SPHN</name>
<feature type="signal peptide" evidence="2">
    <location>
        <begin position="1"/>
        <end position="16"/>
    </location>
</feature>
<feature type="compositionally biased region" description="Polar residues" evidence="1">
    <location>
        <begin position="80"/>
        <end position="106"/>
    </location>
</feature>
<feature type="compositionally biased region" description="Polar residues" evidence="1">
    <location>
        <begin position="56"/>
        <end position="67"/>
    </location>
</feature>
<evidence type="ECO:0000313" key="3">
    <source>
        <dbReference type="EMBL" id="QEA16019.1"/>
    </source>
</evidence>
<feature type="chain" id="PRO_5023075255" description="Lipoprotein" evidence="2">
    <location>
        <begin position="17"/>
        <end position="106"/>
    </location>
</feature>
<dbReference type="EMBL" id="CP042345">
    <property type="protein sequence ID" value="QEA16019.1"/>
    <property type="molecule type" value="Genomic_DNA"/>
</dbReference>
<dbReference type="KEGG" id="ngf:FRF71_07655"/>
<sequence length="106" mass="10407">MIKPAAIMALPLFALAACNSNSRDAEDIAARPTADVTASDIATGAATMVPPVGSPGTPSDRTQTGASPTPAPTDAGRSGINRTTGTTGSGANRPNAGATTQAMPQE</sequence>
<dbReference type="Proteomes" id="UP000321172">
    <property type="component" value="Chromosome"/>
</dbReference>
<evidence type="ECO:0000256" key="1">
    <source>
        <dbReference type="SAM" id="MobiDB-lite"/>
    </source>
</evidence>
<protein>
    <recommendedName>
        <fullName evidence="5">Lipoprotein</fullName>
    </recommendedName>
</protein>
<reference evidence="3 4" key="1">
    <citation type="journal article" date="2013" name="J. Microbiol. Biotechnol.">
        <title>Novosphingobium ginsenosidimutans sp. nov., with the ability to convert ginsenoside.</title>
        <authorList>
            <person name="Kim J.K."/>
            <person name="He D."/>
            <person name="Liu Q.M."/>
            <person name="Park H.Y."/>
            <person name="Jung M.S."/>
            <person name="Yoon M.H."/>
            <person name="Kim S.C."/>
            <person name="Im W.T."/>
        </authorList>
    </citation>
    <scope>NUCLEOTIDE SEQUENCE [LARGE SCALE GENOMIC DNA]</scope>
    <source>
        <strain evidence="3 4">FW-6</strain>
    </source>
</reference>
<keyword evidence="2" id="KW-0732">Signal</keyword>
<accession>A0A5B8S3F6</accession>
<evidence type="ECO:0000256" key="2">
    <source>
        <dbReference type="SAM" id="SignalP"/>
    </source>
</evidence>
<feature type="region of interest" description="Disordered" evidence="1">
    <location>
        <begin position="41"/>
        <end position="106"/>
    </location>
</feature>
<evidence type="ECO:0008006" key="5">
    <source>
        <dbReference type="Google" id="ProtNLM"/>
    </source>
</evidence>